<accession>A0A811TEC0</accession>
<reference evidence="1" key="1">
    <citation type="submission" date="2020-10" db="EMBL/GenBank/DDBJ databases">
        <authorList>
            <person name="Hahn C.J."/>
            <person name="Laso-Perez R."/>
            <person name="Vulcano F."/>
            <person name="Vaziourakis K.-M."/>
            <person name="Stokke R."/>
            <person name="Steen I.H."/>
            <person name="Teske A."/>
            <person name="Boetius A."/>
            <person name="Liebeke M."/>
            <person name="Amann R."/>
            <person name="Knittel K."/>
        </authorList>
    </citation>
    <scope>NUCLEOTIDE SEQUENCE</scope>
    <source>
        <strain evidence="1">Gfbio:e3339647-f889-4370-9287-4fb5cb688e4c:AG392O15_GoMArc1</strain>
    </source>
</reference>
<organism evidence="1 2">
    <name type="scientific">Candidatus Argoarchaeum ethanivorans</name>
    <dbReference type="NCBI Taxonomy" id="2608793"/>
    <lineage>
        <taxon>Archaea</taxon>
        <taxon>Methanobacteriati</taxon>
        <taxon>Methanobacteriota</taxon>
        <taxon>Stenosarchaea group</taxon>
        <taxon>Methanomicrobia</taxon>
        <taxon>Methanosarcinales</taxon>
        <taxon>Methanosarcinales incertae sedis</taxon>
        <taxon>GOM Arc I cluster</taxon>
        <taxon>Candidatus Argoarchaeum</taxon>
    </lineage>
</organism>
<dbReference type="AlphaFoldDB" id="A0A811TEC0"/>
<protein>
    <submittedName>
        <fullName evidence="1">Uncharacterized protein</fullName>
    </submittedName>
</protein>
<proteinExistence type="predicted"/>
<comment type="caution">
    <text evidence="1">The sequence shown here is derived from an EMBL/GenBank/DDBJ whole genome shotgun (WGS) entry which is preliminary data.</text>
</comment>
<evidence type="ECO:0000313" key="2">
    <source>
        <dbReference type="Proteomes" id="UP000610373"/>
    </source>
</evidence>
<gene>
    <name evidence="1" type="ORF">CHKLHMKO_00539</name>
</gene>
<dbReference type="Proteomes" id="UP000610373">
    <property type="component" value="Unassembled WGS sequence"/>
</dbReference>
<dbReference type="EMBL" id="CAJHIO010000041">
    <property type="protein sequence ID" value="CAD6493799.1"/>
    <property type="molecule type" value="Genomic_DNA"/>
</dbReference>
<evidence type="ECO:0000313" key="1">
    <source>
        <dbReference type="EMBL" id="CAD6493799.1"/>
    </source>
</evidence>
<sequence>MLVTDKTPPPPSEQNFATLRTVWDPLKKDFLWDTARPEEFGELPGIKRWLEGKNPHIYWFLLKVINRSDHAVTEWNVTLNTDQALTITEAHIDERPVSIVKTDFDTGSNRNVCVVAIPPDVRVSIPANGGTRLMYFKMDIRCEEALKSEFGVSGVVKLGKSPQTEVPIREKRFNYACKFGDFKKMWYGSIDALISLVLESKRDTRDREMWRVLTNSFRLLRDFEKYCNNRYAKSELLIDKLEVVHSSLKKAEPITKDTILPLVEENLAAMRRLSGVEAQKERGIRMCEKLIELLHIATSKAE</sequence>
<name>A0A811TEC0_9EURY</name>